<evidence type="ECO:0000256" key="4">
    <source>
        <dbReference type="ARBA" id="ARBA00022801"/>
    </source>
</evidence>
<dbReference type="InterPro" id="IPR004603">
    <property type="entry name" value="DNA_mismatch_endonuc_vsr"/>
</dbReference>
<dbReference type="EMBL" id="JACXYY010000006">
    <property type="protein sequence ID" value="MBD3915893.1"/>
    <property type="molecule type" value="Genomic_DNA"/>
</dbReference>
<dbReference type="NCBIfam" id="TIGR00632">
    <property type="entry name" value="vsr"/>
    <property type="match status" value="1"/>
</dbReference>
<evidence type="ECO:0000256" key="3">
    <source>
        <dbReference type="ARBA" id="ARBA00022763"/>
    </source>
</evidence>
<reference evidence="7 8" key="1">
    <citation type="submission" date="2020-09" db="EMBL/GenBank/DDBJ databases">
        <title>novel species in genus Nocardioides.</title>
        <authorList>
            <person name="Zhang G."/>
        </authorList>
    </citation>
    <scope>NUCLEOTIDE SEQUENCE [LARGE SCALE GENOMIC DNA]</scope>
    <source>
        <strain evidence="7 8">19197</strain>
    </source>
</reference>
<evidence type="ECO:0000256" key="5">
    <source>
        <dbReference type="ARBA" id="ARBA00023204"/>
    </source>
</evidence>
<gene>
    <name evidence="7" type="ORF">IEZ25_14810</name>
</gene>
<keyword evidence="8" id="KW-1185">Reference proteome</keyword>
<evidence type="ECO:0000256" key="6">
    <source>
        <dbReference type="ARBA" id="ARBA00029466"/>
    </source>
</evidence>
<dbReference type="Pfam" id="PF03852">
    <property type="entry name" value="Vsr"/>
    <property type="match status" value="1"/>
</dbReference>
<sequence>MRANRSRDTGPEMALRRALHAQGLRYRLNARPLPQIRRTADIVFRSKRVAVFVDGCFWHGCPEHYRAPKANAQYWSAKVNRNVARDIQVDEILRDAGWVSVRVWEHEAIPSAVQKVTDALTDCSGSQEGR</sequence>
<name>A0ABR8MIR2_9ACTN</name>
<dbReference type="GO" id="GO:0004519">
    <property type="term" value="F:endonuclease activity"/>
    <property type="evidence" value="ECO:0007669"/>
    <property type="project" value="UniProtKB-KW"/>
</dbReference>
<dbReference type="Proteomes" id="UP000649289">
    <property type="component" value="Unassembled WGS sequence"/>
</dbReference>
<comment type="caution">
    <text evidence="7">The sequence shown here is derived from an EMBL/GenBank/DDBJ whole genome shotgun (WGS) entry which is preliminary data.</text>
</comment>
<keyword evidence="1" id="KW-0540">Nuclease</keyword>
<dbReference type="SUPFAM" id="SSF52980">
    <property type="entry name" value="Restriction endonuclease-like"/>
    <property type="match status" value="1"/>
</dbReference>
<keyword evidence="2 7" id="KW-0255">Endonuclease</keyword>
<comment type="similarity">
    <text evidence="6">Belongs to the Vsr family.</text>
</comment>
<dbReference type="InterPro" id="IPR011335">
    <property type="entry name" value="Restrct_endonuc-II-like"/>
</dbReference>
<keyword evidence="3" id="KW-0227">DNA damage</keyword>
<keyword evidence="7" id="KW-0238">DNA-binding</keyword>
<keyword evidence="4" id="KW-0378">Hydrolase</keyword>
<evidence type="ECO:0000256" key="1">
    <source>
        <dbReference type="ARBA" id="ARBA00022722"/>
    </source>
</evidence>
<organism evidence="7 8">
    <name type="scientific">Nocardioides hwasunensis</name>
    <dbReference type="NCBI Taxonomy" id="397258"/>
    <lineage>
        <taxon>Bacteria</taxon>
        <taxon>Bacillati</taxon>
        <taxon>Actinomycetota</taxon>
        <taxon>Actinomycetes</taxon>
        <taxon>Propionibacteriales</taxon>
        <taxon>Nocardioidaceae</taxon>
        <taxon>Nocardioides</taxon>
    </lineage>
</organism>
<evidence type="ECO:0000313" key="7">
    <source>
        <dbReference type="EMBL" id="MBD3915893.1"/>
    </source>
</evidence>
<dbReference type="CDD" id="cd00221">
    <property type="entry name" value="Vsr"/>
    <property type="match status" value="1"/>
</dbReference>
<evidence type="ECO:0000313" key="8">
    <source>
        <dbReference type="Proteomes" id="UP000649289"/>
    </source>
</evidence>
<accession>A0ABR8MIR2</accession>
<protein>
    <submittedName>
        <fullName evidence="7">Very short patch repair endonuclease</fullName>
    </submittedName>
</protein>
<dbReference type="GO" id="GO:0003677">
    <property type="term" value="F:DNA binding"/>
    <property type="evidence" value="ECO:0007669"/>
    <property type="project" value="UniProtKB-KW"/>
</dbReference>
<keyword evidence="5" id="KW-0234">DNA repair</keyword>
<evidence type="ECO:0000256" key="2">
    <source>
        <dbReference type="ARBA" id="ARBA00022759"/>
    </source>
</evidence>
<proteinExistence type="inferred from homology"/>
<dbReference type="Gene3D" id="3.40.960.10">
    <property type="entry name" value="VSR Endonuclease"/>
    <property type="match status" value="1"/>
</dbReference>